<evidence type="ECO:0000256" key="1">
    <source>
        <dbReference type="SAM" id="MobiDB-lite"/>
    </source>
</evidence>
<reference evidence="2" key="1">
    <citation type="submission" date="2021-02" db="EMBL/GenBank/DDBJ databases">
        <authorList>
            <person name="Dougan E. K."/>
            <person name="Rhodes N."/>
            <person name="Thang M."/>
            <person name="Chan C."/>
        </authorList>
    </citation>
    <scope>NUCLEOTIDE SEQUENCE</scope>
</reference>
<feature type="region of interest" description="Disordered" evidence="1">
    <location>
        <begin position="711"/>
        <end position="1053"/>
    </location>
</feature>
<comment type="caution">
    <text evidence="2">The sequence shown here is derived from an EMBL/GenBank/DDBJ whole genome shotgun (WGS) entry which is preliminary data.</text>
</comment>
<dbReference type="Proteomes" id="UP000654075">
    <property type="component" value="Unassembled WGS sequence"/>
</dbReference>
<gene>
    <name evidence="2" type="ORF">PGLA1383_LOCUS32188</name>
</gene>
<keyword evidence="3" id="KW-1185">Reference proteome</keyword>
<feature type="region of interest" description="Disordered" evidence="1">
    <location>
        <begin position="410"/>
        <end position="504"/>
    </location>
</feature>
<sequence>MPARQAELALAFYENRPGVSMGDTSAIWSALLGSGFLLDQDQVGGGAREVQRQQAELREQLQQQELRELAAGQQEAGLQERVLGTHASAVLELVQRLAPNLTPLPSRLLPPAALRERGATCERAAERREAPEKDLLPDVFAQVCRVKPWLATMHPAAPAAPAATETPPPRLPQDRISSTGLGEATSHPMTPPAPRVLFPVSPARSEATGAEHGVQLRSGMGKARGLSAEPAPQETRVASFLRRSRGRPKAAPDPSECVFHASSGPADGSRFSPSLQDKTHSAQAPAPSKVKDTAGSRKRGRPSPQERFRQDNMAKGSSKGSGSPGIMFEEGTGCAQEATKVTVLVESKKFAGKRPAASRSRSPAQPRAQIGRASGTLGEELVTSLLSIPPAPKASLLSRIGIAQSLSADLARQEPRVASNGQSVPGRQRATPDPSEYASSGPVDGSRVSPIPQDKTHSAQAPQAPAPSKAKEAVGSRKGGRPSPQERLEQDKGAKGSSKGSWRLVRGLKEGAGCAQEDTKVVVPVEGKQFAGKRPAACRSRSPAPPRAQIGRASGTLGQEFVNSFLTIPTAPKASLRSRTGKAQGSSVEPARQEPRIASNGLSVPGRQRATPDPSEWVFHASSSPADGSRVSPSPQDKTHGAQEPAPSKAKEAAGSRKGGQPSPQERLEQDKGAKRSSKGGWRLVRGLEEGAGCAQEDTKVVVPVEGKQFAGQKASCLPQSQPSSNPTGKAQGSSVEPARQEPRIASNGLSVPGRQRATPDPSEWVFHASSSPADGSRVSPSPQDKTHGAQEPAPSKAKEAAGSRKGGQPSPQERLEQVSNLLDKRPAACRSRSPAPTRAQIGRASGTLGQEFVNSFLTIPTAPKASLRSRTGKAQGSSVEPARQEPRFASNGLSVPGRQRATLDPSEWVFHASSGPADGSRVSPSPQDKTHSAQAPAPSKVKDTAGSQKGGRPSPQERLEQDKGTKGSSKGSWRLVRGLEEGKGTGCAQEDTKVTASVEGKKLAGKRPVSSRTRSSAPPRAQIGRASGTPARELATSLPPTPLCPRAFSPSSPCRKSFLDHSEVPVRQKHRRARGLSAEPVRQEGLLPDVSANGGAKKKQSSVNAQDRAGSMGVALGKTKAQGGAGRGFHWGLPLSSARGGAGSTPQKLSCPGRAQADLGRAVPGEVGSEVGLAQFLSVLRSKSVTTPRSGLRTLPVLWQPRWGANCGEFGEVSTKGEGKGKLKGKKAACPNVHLDTRVAEDTAFTHCLKAGDARARVGAAQPLAAKLRGSIVLTSPLFASLSLSRVLFGLFTQEAKAALKKMRKESNGGSDASGFESASAEQWPYAPGAVQAAASADSFTGHPAHRHRA</sequence>
<feature type="compositionally biased region" description="Basic and acidic residues" evidence="1">
    <location>
        <begin position="484"/>
        <end position="494"/>
    </location>
</feature>
<feature type="region of interest" description="Disordered" evidence="1">
    <location>
        <begin position="350"/>
        <end position="375"/>
    </location>
</feature>
<feature type="region of interest" description="Disordered" evidence="1">
    <location>
        <begin position="157"/>
        <end position="331"/>
    </location>
</feature>
<evidence type="ECO:0000313" key="3">
    <source>
        <dbReference type="Proteomes" id="UP000654075"/>
    </source>
</evidence>
<feature type="region of interest" description="Disordered" evidence="1">
    <location>
        <begin position="530"/>
        <end position="555"/>
    </location>
</feature>
<feature type="compositionally biased region" description="Polar residues" evidence="1">
    <location>
        <begin position="769"/>
        <end position="784"/>
    </location>
</feature>
<dbReference type="EMBL" id="CAJNNV010025432">
    <property type="protein sequence ID" value="CAE8614467.1"/>
    <property type="molecule type" value="Genomic_DNA"/>
</dbReference>
<proteinExistence type="predicted"/>
<feature type="compositionally biased region" description="Polar residues" evidence="1">
    <location>
        <begin position="869"/>
        <end position="879"/>
    </location>
</feature>
<feature type="compositionally biased region" description="Basic and acidic residues" evidence="1">
    <location>
        <begin position="956"/>
        <end position="966"/>
    </location>
</feature>
<feature type="compositionally biased region" description="Polar residues" evidence="1">
    <location>
        <begin position="621"/>
        <end position="636"/>
    </location>
</feature>
<feature type="compositionally biased region" description="Polar residues" evidence="1">
    <location>
        <begin position="718"/>
        <end position="735"/>
    </location>
</feature>
<feature type="compositionally biased region" description="Low complexity" evidence="1">
    <location>
        <begin position="458"/>
        <end position="468"/>
    </location>
</feature>
<feature type="region of interest" description="Disordered" evidence="1">
    <location>
        <begin position="569"/>
        <end position="684"/>
    </location>
</feature>
<organism evidence="2 3">
    <name type="scientific">Polarella glacialis</name>
    <name type="common">Dinoflagellate</name>
    <dbReference type="NCBI Taxonomy" id="89957"/>
    <lineage>
        <taxon>Eukaryota</taxon>
        <taxon>Sar</taxon>
        <taxon>Alveolata</taxon>
        <taxon>Dinophyceae</taxon>
        <taxon>Suessiales</taxon>
        <taxon>Suessiaceae</taxon>
        <taxon>Polarella</taxon>
    </lineage>
</organism>
<accession>A0A813FPN9</accession>
<feature type="region of interest" description="Disordered" evidence="1">
    <location>
        <begin position="1088"/>
        <end position="1110"/>
    </location>
</feature>
<feature type="compositionally biased region" description="Low complexity" evidence="1">
    <location>
        <begin position="315"/>
        <end position="325"/>
    </location>
</feature>
<evidence type="ECO:0000313" key="2">
    <source>
        <dbReference type="EMBL" id="CAE8614467.1"/>
    </source>
</evidence>
<feature type="compositionally biased region" description="Low complexity" evidence="1">
    <location>
        <begin position="1008"/>
        <end position="1021"/>
    </location>
</feature>
<protein>
    <submittedName>
        <fullName evidence="2">Uncharacterized protein</fullName>
    </submittedName>
</protein>
<name>A0A813FPN9_POLGL</name>
<feature type="compositionally biased region" description="Polar residues" evidence="1">
    <location>
        <begin position="577"/>
        <end position="587"/>
    </location>
</feature>